<evidence type="ECO:0008006" key="4">
    <source>
        <dbReference type="Google" id="ProtNLM"/>
    </source>
</evidence>
<evidence type="ECO:0000313" key="2">
    <source>
        <dbReference type="EMBL" id="RBP19728.1"/>
    </source>
</evidence>
<name>A0ABX9G9D6_9BURK</name>
<gene>
    <name evidence="2" type="ORF">DFP87_10463</name>
</gene>
<feature type="signal peptide" evidence="1">
    <location>
        <begin position="1"/>
        <end position="22"/>
    </location>
</feature>
<organism evidence="2 3">
    <name type="scientific">Achromobacter marplatensis</name>
    <dbReference type="NCBI Taxonomy" id="470868"/>
    <lineage>
        <taxon>Bacteria</taxon>
        <taxon>Pseudomonadati</taxon>
        <taxon>Pseudomonadota</taxon>
        <taxon>Betaproteobacteria</taxon>
        <taxon>Burkholderiales</taxon>
        <taxon>Alcaligenaceae</taxon>
        <taxon>Achromobacter</taxon>
    </lineage>
</organism>
<reference evidence="2 3" key="1">
    <citation type="submission" date="2018-06" db="EMBL/GenBank/DDBJ databases">
        <title>Genomic Encyclopedia of Type Strains, Phase III (KMG-III): the genomes of soil and plant-associated and newly described type strains.</title>
        <authorList>
            <person name="Whitman W."/>
        </authorList>
    </citation>
    <scope>NUCLEOTIDE SEQUENCE [LARGE SCALE GENOMIC DNA]</scope>
    <source>
        <strain evidence="2 3">CECT 7342</strain>
    </source>
</reference>
<keyword evidence="3" id="KW-1185">Reference proteome</keyword>
<dbReference type="EMBL" id="QNRM01000004">
    <property type="protein sequence ID" value="RBP19728.1"/>
    <property type="molecule type" value="Genomic_DNA"/>
</dbReference>
<comment type="caution">
    <text evidence="2">The sequence shown here is derived from an EMBL/GenBank/DDBJ whole genome shotgun (WGS) entry which is preliminary data.</text>
</comment>
<evidence type="ECO:0000256" key="1">
    <source>
        <dbReference type="SAM" id="SignalP"/>
    </source>
</evidence>
<feature type="chain" id="PRO_5047192397" description="Glycosyl hydrolase family 32 N-terminal domain-containing protein" evidence="1">
    <location>
        <begin position="23"/>
        <end position="334"/>
    </location>
</feature>
<accession>A0ABX9G9D6</accession>
<dbReference type="Proteomes" id="UP000252124">
    <property type="component" value="Unassembled WGS sequence"/>
</dbReference>
<dbReference type="Gene3D" id="2.115.10.20">
    <property type="entry name" value="Glycosyl hydrolase domain, family 43"/>
    <property type="match status" value="1"/>
</dbReference>
<proteinExistence type="predicted"/>
<protein>
    <recommendedName>
        <fullName evidence="4">Glycosyl hydrolase family 32 N-terminal domain-containing protein</fullName>
    </recommendedName>
</protein>
<keyword evidence="1" id="KW-0732">Signal</keyword>
<dbReference type="SUPFAM" id="SSF75005">
    <property type="entry name" value="Arabinanase/levansucrase/invertase"/>
    <property type="match status" value="1"/>
</dbReference>
<dbReference type="InterPro" id="IPR023296">
    <property type="entry name" value="Glyco_hydro_beta-prop_sf"/>
</dbReference>
<evidence type="ECO:0000313" key="3">
    <source>
        <dbReference type="Proteomes" id="UP000252124"/>
    </source>
</evidence>
<sequence>MKFARNILAYVTLLVPCVAALAQPPSQSGVLFQRSGYDYAPAVIREGNSMDIWWCGSGNNADNIYYQNIDVSGPTYGSIQNVLQPGNQGSNGWDSAHTCDPSVVKGDFIYPLGSATHYQYAMYYTGTNDGSNGGVNNGVGVAFSNDKIHWVKHPTPIYRENYGQAYGIGHQVAINGTGGAAVWLFVLRQETAGGPQHYHLFHSPNGLNLDYQYQISEQGVYGGFITAADFGYDATTDKVYMVTNRLNDEGRLDVYRMKWGSMGSGTWEAVDNVTSADTGKSWNAFAAFLRNSYGNINPWLPAYQLYFGAATSQGSSRPAPSLWDIYWYQKTITP</sequence>